<feature type="region of interest" description="Disordered" evidence="1">
    <location>
        <begin position="400"/>
        <end position="423"/>
    </location>
</feature>
<dbReference type="Proteomes" id="UP000277928">
    <property type="component" value="Unassembled WGS sequence"/>
</dbReference>
<dbReference type="GO" id="GO:0003682">
    <property type="term" value="F:chromatin binding"/>
    <property type="evidence" value="ECO:0007669"/>
    <property type="project" value="InterPro"/>
</dbReference>
<keyword evidence="4" id="KW-1185">Reference proteome</keyword>
<dbReference type="InterPro" id="IPR001025">
    <property type="entry name" value="BAH_dom"/>
</dbReference>
<feature type="region of interest" description="Disordered" evidence="1">
    <location>
        <begin position="646"/>
        <end position="675"/>
    </location>
</feature>
<dbReference type="Gene3D" id="2.30.30.490">
    <property type="match status" value="1"/>
</dbReference>
<dbReference type="OMA" id="FTIRMAA"/>
<feature type="compositionally biased region" description="Polar residues" evidence="1">
    <location>
        <begin position="239"/>
        <end position="249"/>
    </location>
</feature>
<feature type="compositionally biased region" description="Basic residues" evidence="1">
    <location>
        <begin position="651"/>
        <end position="675"/>
    </location>
</feature>
<name>A0A3P6SSX7_LITSI</name>
<feature type="compositionally biased region" description="Basic and acidic residues" evidence="1">
    <location>
        <begin position="228"/>
        <end position="238"/>
    </location>
</feature>
<evidence type="ECO:0000256" key="1">
    <source>
        <dbReference type="SAM" id="MobiDB-lite"/>
    </source>
</evidence>
<gene>
    <name evidence="3" type="ORF">NLS_LOCUS4294</name>
</gene>
<feature type="compositionally biased region" description="Polar residues" evidence="1">
    <location>
        <begin position="175"/>
        <end position="194"/>
    </location>
</feature>
<dbReference type="OrthoDB" id="1922186at2759"/>
<accession>A0A3P6SSX7</accession>
<feature type="region of interest" description="Disordered" evidence="1">
    <location>
        <begin position="175"/>
        <end position="249"/>
    </location>
</feature>
<protein>
    <recommendedName>
        <fullName evidence="2">BAH domain-containing protein</fullName>
    </recommendedName>
</protein>
<organism evidence="3 4">
    <name type="scientific">Litomosoides sigmodontis</name>
    <name type="common">Filarial nematode worm</name>
    <dbReference type="NCBI Taxonomy" id="42156"/>
    <lineage>
        <taxon>Eukaryota</taxon>
        <taxon>Metazoa</taxon>
        <taxon>Ecdysozoa</taxon>
        <taxon>Nematoda</taxon>
        <taxon>Chromadorea</taxon>
        <taxon>Rhabditida</taxon>
        <taxon>Spirurina</taxon>
        <taxon>Spiruromorpha</taxon>
        <taxon>Filarioidea</taxon>
        <taxon>Onchocercidae</taxon>
        <taxon>Litomosoides</taxon>
    </lineage>
</organism>
<sequence length="675" mass="76977">MLTTATVPTSTVAGAVDFTHNLVITEERSTSMKRNQPEQHNQQFLFVDENDKDKLHLTNEPTVQDWAEMVQISNKTSVIDKNRYHKSDDQGRKKSVKITASSETPAFDFTKIETLFSNSTTTTDANKPLCDEADGEEDSIVEVKVSGEEINILKSLKIGDSVFGNIVATEVNCRSKNNNKKGNLSHQNKDTYSLNGAVHNKKSSPSYDEEVTKYLNRNTGKEKKRKIKEKDISSRERSATPTFKRSLTPSLDPKLLRRFEEEDRPRRILRSSTVAASISKITVANSTVINNNSTKVINHGFTIRMAATKSANNRKSILKKSRPSKSRKLSTNFTVDKTFSVENISCPTQLNESLKRKRLQSKDDKKETKLHSKRVKAEIDGLLNNDLMVTLEDLTNSSVRPRHWSGTSSSRASTSSGSNGFTVITKMGKRRGSSRIRRNNFNSNWKLIGPPYESSVYIDILLIKFLQKNIDVLQYFFHEKQSTTRLCYPQAIHSKTGDLLRLRDSVLVNAVGGEPNFACICRLFSDQETGAPLASVLWYYTPTQVKSSLVPPVFERELLASKHMDVIALDAVDEIVWVLTYNEYGRFMAETRNDAYPLAQRVSEEDLLWKKGEDDYPRRMYLPRDDTPLELVYFCRRIYDCKQQKVETKKPTGKRNQQVKRCRRISSKQRTKKHR</sequence>
<feature type="compositionally biased region" description="Low complexity" evidence="1">
    <location>
        <begin position="405"/>
        <end position="418"/>
    </location>
</feature>
<dbReference type="EMBL" id="UYRX01000268">
    <property type="protein sequence ID" value="VDK78972.1"/>
    <property type="molecule type" value="Genomic_DNA"/>
</dbReference>
<dbReference type="STRING" id="42156.A0A3P6SSX7"/>
<proteinExistence type="predicted"/>
<feature type="domain" description="BAH" evidence="2">
    <location>
        <begin position="498"/>
        <end position="613"/>
    </location>
</feature>
<dbReference type="InterPro" id="IPR043151">
    <property type="entry name" value="BAH_sf"/>
</dbReference>
<dbReference type="PROSITE" id="PS51038">
    <property type="entry name" value="BAH"/>
    <property type="match status" value="1"/>
</dbReference>
<evidence type="ECO:0000313" key="3">
    <source>
        <dbReference type="EMBL" id="VDK78972.1"/>
    </source>
</evidence>
<evidence type="ECO:0000259" key="2">
    <source>
        <dbReference type="PROSITE" id="PS51038"/>
    </source>
</evidence>
<dbReference type="AlphaFoldDB" id="A0A3P6SSX7"/>
<evidence type="ECO:0000313" key="4">
    <source>
        <dbReference type="Proteomes" id="UP000277928"/>
    </source>
</evidence>
<reference evidence="3 4" key="1">
    <citation type="submission" date="2018-08" db="EMBL/GenBank/DDBJ databases">
        <authorList>
            <person name="Laetsch R D."/>
            <person name="Stevens L."/>
            <person name="Kumar S."/>
            <person name="Blaxter L. M."/>
        </authorList>
    </citation>
    <scope>NUCLEOTIDE SEQUENCE [LARGE SCALE GENOMIC DNA]</scope>
</reference>